<keyword evidence="4" id="KW-0805">Transcription regulation</keyword>
<dbReference type="GO" id="GO:0045944">
    <property type="term" value="P:positive regulation of transcription by RNA polymerase II"/>
    <property type="evidence" value="ECO:0007669"/>
    <property type="project" value="TreeGrafter"/>
</dbReference>
<reference evidence="9 10" key="1">
    <citation type="submission" date="2021-08" db="EMBL/GenBank/DDBJ databases">
        <title>The highly contiguous genome resource for Trichoderma semiorbis FJ059, a fungal antagonistic to plant pathogens.</title>
        <authorList>
            <person name="Liu T."/>
        </authorList>
    </citation>
    <scope>NUCLEOTIDE SEQUENCE [LARGE SCALE GENOMIC DNA]</scope>
    <source>
        <strain evidence="9 10">FJ059</strain>
    </source>
</reference>
<protein>
    <recommendedName>
        <fullName evidence="8">Zn(2)-C6 fungal-type domain-containing protein</fullName>
    </recommendedName>
</protein>
<dbReference type="InterPro" id="IPR036864">
    <property type="entry name" value="Zn2-C6_fun-type_DNA-bd_sf"/>
</dbReference>
<dbReference type="CDD" id="cd00067">
    <property type="entry name" value="GAL4"/>
    <property type="match status" value="1"/>
</dbReference>
<dbReference type="AlphaFoldDB" id="A0A9P8KT76"/>
<evidence type="ECO:0000313" key="9">
    <source>
        <dbReference type="EMBL" id="KAH0527753.1"/>
    </source>
</evidence>
<keyword evidence="2" id="KW-0479">Metal-binding</keyword>
<evidence type="ECO:0000256" key="5">
    <source>
        <dbReference type="ARBA" id="ARBA00023125"/>
    </source>
</evidence>
<comment type="caution">
    <text evidence="9">The sequence shown here is derived from an EMBL/GenBank/DDBJ whole genome shotgun (WGS) entry which is preliminary data.</text>
</comment>
<keyword evidence="7" id="KW-0539">Nucleus</keyword>
<evidence type="ECO:0000259" key="8">
    <source>
        <dbReference type="PROSITE" id="PS50048"/>
    </source>
</evidence>
<dbReference type="Pfam" id="PF04082">
    <property type="entry name" value="Fungal_trans"/>
    <property type="match status" value="1"/>
</dbReference>
<dbReference type="GO" id="GO:0043565">
    <property type="term" value="F:sequence-specific DNA binding"/>
    <property type="evidence" value="ECO:0007669"/>
    <property type="project" value="TreeGrafter"/>
</dbReference>
<dbReference type="Proteomes" id="UP000826573">
    <property type="component" value="Unassembled WGS sequence"/>
</dbReference>
<dbReference type="PROSITE" id="PS50048">
    <property type="entry name" value="ZN2_CY6_FUNGAL_2"/>
    <property type="match status" value="1"/>
</dbReference>
<dbReference type="PANTHER" id="PTHR47782:SF14">
    <property type="entry name" value="ZN(II)2CYS6 TRANSCRIPTION FACTOR (EUROFUNG)"/>
    <property type="match status" value="1"/>
</dbReference>
<sequence length="651" mass="72905">MPRQITNFSGACARCRAKKLKCDKDARVCSNCNRAKTPCIEIDPVSGEHYERGYIEDLKARAAYLRAAYLEAQGNRPYAQAVRTNDSTPLELQGHGISPNVRSIAGSSSKATGTPKFTDGSIFSLGHLVAAALSMHFSQGTGFQAGSLLQPQTDGIEISLSDEDNLPPLSEACDLTDAYFEIGFHRVSPFMSKSRAYEQIERLYDNRSASSSPLERKNDLYQLFMIFAVGLPFSRRQSSSKSPIHYYASAMQYAEEVLSLTDGETQIQNTLLLLVFAHQHATGIGSRWKLARQAMRTCIQLGYHRAPSKPLDAVTEQRRRRLFWCCYVQERFAACGLGRPIAIADHDITVEMPDYVCLDDLEKGLDTSIPNGAEVAVLVRQSQLRRISTKVREQLYARRTNDSFQAKAEAATLLYAELEQWRLLHEETSTISHSPCIFLTKEYMEVNFHREKLFIFSTLVVPTGQEAHLFKPDVTYLRHCLDPAVQIIFLYQTLLAKGVKTTLWTWIQDILRSGFMILYCGIHTSNILSSQNEAAASSIATSQIPEPQSIIKALDDCRQMLKDISLKWSAVTPHWVAFDRLSCDVRKLIENSSSPGAILGGQGGGNNDMSVNQTMNQGLWDVPMDMSYWDDLLDGDVNMNEVFGFDMNTFA</sequence>
<dbReference type="PROSITE" id="PS00463">
    <property type="entry name" value="ZN2_CY6_FUNGAL_1"/>
    <property type="match status" value="1"/>
</dbReference>
<dbReference type="Gene3D" id="4.10.240.10">
    <property type="entry name" value="Zn(2)-C6 fungal-type DNA-binding domain"/>
    <property type="match status" value="1"/>
</dbReference>
<evidence type="ECO:0000313" key="10">
    <source>
        <dbReference type="Proteomes" id="UP000826573"/>
    </source>
</evidence>
<evidence type="ECO:0000256" key="1">
    <source>
        <dbReference type="ARBA" id="ARBA00004123"/>
    </source>
</evidence>
<keyword evidence="5" id="KW-0238">DNA-binding</keyword>
<evidence type="ECO:0000256" key="3">
    <source>
        <dbReference type="ARBA" id="ARBA00022833"/>
    </source>
</evidence>
<dbReference type="PANTHER" id="PTHR47782">
    <property type="entry name" value="ZN(II)2CYS6 TRANSCRIPTION FACTOR (EUROFUNG)-RELATED"/>
    <property type="match status" value="1"/>
</dbReference>
<dbReference type="GO" id="GO:0006351">
    <property type="term" value="P:DNA-templated transcription"/>
    <property type="evidence" value="ECO:0007669"/>
    <property type="project" value="InterPro"/>
</dbReference>
<dbReference type="SUPFAM" id="SSF57701">
    <property type="entry name" value="Zn2/Cys6 DNA-binding domain"/>
    <property type="match status" value="1"/>
</dbReference>
<name>A0A9P8KT76_9HYPO</name>
<comment type="subcellular location">
    <subcellularLocation>
        <location evidence="1">Nucleus</location>
    </subcellularLocation>
</comment>
<feature type="domain" description="Zn(2)-C6 fungal-type" evidence="8">
    <location>
        <begin position="11"/>
        <end position="41"/>
    </location>
</feature>
<dbReference type="Pfam" id="PF00172">
    <property type="entry name" value="Zn_clus"/>
    <property type="match status" value="1"/>
</dbReference>
<evidence type="ECO:0000256" key="6">
    <source>
        <dbReference type="ARBA" id="ARBA00023163"/>
    </source>
</evidence>
<evidence type="ECO:0000256" key="4">
    <source>
        <dbReference type="ARBA" id="ARBA00023015"/>
    </source>
</evidence>
<organism evidence="9 10">
    <name type="scientific">Trichoderma semiorbis</name>
    <dbReference type="NCBI Taxonomy" id="1491008"/>
    <lineage>
        <taxon>Eukaryota</taxon>
        <taxon>Fungi</taxon>
        <taxon>Dikarya</taxon>
        <taxon>Ascomycota</taxon>
        <taxon>Pezizomycotina</taxon>
        <taxon>Sordariomycetes</taxon>
        <taxon>Hypocreomycetidae</taxon>
        <taxon>Hypocreales</taxon>
        <taxon>Hypocreaceae</taxon>
        <taxon>Trichoderma</taxon>
    </lineage>
</organism>
<dbReference type="InterPro" id="IPR052202">
    <property type="entry name" value="Yeast_MetPath_Reg"/>
</dbReference>
<accession>A0A9P8KT76</accession>
<proteinExistence type="predicted"/>
<keyword evidence="3" id="KW-0862">Zinc</keyword>
<dbReference type="InterPro" id="IPR001138">
    <property type="entry name" value="Zn2Cys6_DnaBD"/>
</dbReference>
<evidence type="ECO:0000256" key="7">
    <source>
        <dbReference type="ARBA" id="ARBA00023242"/>
    </source>
</evidence>
<dbReference type="EMBL" id="JAIMJC010000003">
    <property type="protein sequence ID" value="KAH0527753.1"/>
    <property type="molecule type" value="Genomic_DNA"/>
</dbReference>
<dbReference type="SMART" id="SM00906">
    <property type="entry name" value="Fungal_trans"/>
    <property type="match status" value="1"/>
</dbReference>
<keyword evidence="10" id="KW-1185">Reference proteome</keyword>
<gene>
    <name evidence="9" type="ORF">TsFJ059_002701</name>
</gene>
<dbReference type="GO" id="GO:0008270">
    <property type="term" value="F:zinc ion binding"/>
    <property type="evidence" value="ECO:0007669"/>
    <property type="project" value="InterPro"/>
</dbReference>
<dbReference type="SMART" id="SM00066">
    <property type="entry name" value="GAL4"/>
    <property type="match status" value="1"/>
</dbReference>
<dbReference type="GO" id="GO:0005634">
    <property type="term" value="C:nucleus"/>
    <property type="evidence" value="ECO:0007669"/>
    <property type="project" value="UniProtKB-SubCell"/>
</dbReference>
<keyword evidence="6" id="KW-0804">Transcription</keyword>
<dbReference type="CDD" id="cd12148">
    <property type="entry name" value="fungal_TF_MHR"/>
    <property type="match status" value="1"/>
</dbReference>
<evidence type="ECO:0000256" key="2">
    <source>
        <dbReference type="ARBA" id="ARBA00022723"/>
    </source>
</evidence>
<dbReference type="InterPro" id="IPR007219">
    <property type="entry name" value="XnlR_reg_dom"/>
</dbReference>
<dbReference type="GO" id="GO:0000981">
    <property type="term" value="F:DNA-binding transcription factor activity, RNA polymerase II-specific"/>
    <property type="evidence" value="ECO:0007669"/>
    <property type="project" value="InterPro"/>
</dbReference>